<accession>W8B8Z3</accession>
<proteinExistence type="evidence at transcript level"/>
<evidence type="ECO:0000313" key="11">
    <source>
        <dbReference type="Proteomes" id="UP000606786"/>
    </source>
</evidence>
<keyword evidence="2 5" id="KW-0863">Zinc-finger</keyword>
<dbReference type="EMBL" id="CAJHJT010000056">
    <property type="protein sequence ID" value="CAD7012544.1"/>
    <property type="molecule type" value="Genomic_DNA"/>
</dbReference>
<dbReference type="GO" id="GO:0043565">
    <property type="term" value="F:sequence-specific DNA binding"/>
    <property type="evidence" value="ECO:0007669"/>
    <property type="project" value="InterPro"/>
</dbReference>
<dbReference type="PANTHER" id="PTHR46600">
    <property type="entry name" value="THAP DOMAIN-CONTAINING"/>
    <property type="match status" value="1"/>
</dbReference>
<evidence type="ECO:0000256" key="6">
    <source>
        <dbReference type="SAM" id="Coils"/>
    </source>
</evidence>
<feature type="domain" description="THAP-type" evidence="8">
    <location>
        <begin position="93"/>
        <end position="168"/>
    </location>
</feature>
<dbReference type="EMBL" id="GAMC01016918">
    <property type="protein sequence ID" value="JAB89637.1"/>
    <property type="molecule type" value="mRNA"/>
</dbReference>
<dbReference type="EMBL" id="GAMC01016920">
    <property type="protein sequence ID" value="JAB89635.1"/>
    <property type="molecule type" value="mRNA"/>
</dbReference>
<evidence type="ECO:0000313" key="10">
    <source>
        <dbReference type="EMBL" id="JAB89636.1"/>
    </source>
</evidence>
<dbReference type="AlphaFoldDB" id="W8B8Z3"/>
<keyword evidence="6" id="KW-0175">Coiled coil</keyword>
<protein>
    <submittedName>
        <fullName evidence="9">(Mediterranean fruit fly) hypothetical protein</fullName>
    </submittedName>
</protein>
<dbReference type="Pfam" id="PF05485">
    <property type="entry name" value="THAP"/>
    <property type="match status" value="2"/>
</dbReference>
<evidence type="ECO:0000259" key="8">
    <source>
        <dbReference type="PROSITE" id="PS50950"/>
    </source>
</evidence>
<dbReference type="EMBL" id="GAMC01016917">
    <property type="protein sequence ID" value="JAB89638.1"/>
    <property type="molecule type" value="mRNA"/>
</dbReference>
<keyword evidence="3" id="KW-0862">Zinc</keyword>
<feature type="domain" description="THAP-type" evidence="8">
    <location>
        <begin position="1"/>
        <end position="77"/>
    </location>
</feature>
<evidence type="ECO:0000256" key="5">
    <source>
        <dbReference type="PROSITE-ProRule" id="PRU00309"/>
    </source>
</evidence>
<dbReference type="PANTHER" id="PTHR46600:SF11">
    <property type="entry name" value="THAP DOMAIN-CONTAINING PROTEIN 10"/>
    <property type="match status" value="1"/>
</dbReference>
<evidence type="ECO:0000256" key="1">
    <source>
        <dbReference type="ARBA" id="ARBA00022723"/>
    </source>
</evidence>
<dbReference type="KEGG" id="ccat:101452391"/>
<dbReference type="EMBL" id="GAMC01016919">
    <property type="protein sequence ID" value="JAB89636.1"/>
    <property type="molecule type" value="mRNA"/>
</dbReference>
<gene>
    <name evidence="9" type="ORF">CCAP1982_LOCUS20629</name>
</gene>
<keyword evidence="11" id="KW-1185">Reference proteome</keyword>
<reference evidence="9" key="3">
    <citation type="submission" date="2020-11" db="EMBL/GenBank/DDBJ databases">
        <authorList>
            <person name="Whitehead M."/>
        </authorList>
    </citation>
    <scope>NUCLEOTIDE SEQUENCE</scope>
    <source>
        <strain evidence="9">EGII</strain>
    </source>
</reference>
<keyword evidence="4 5" id="KW-0238">DNA-binding</keyword>
<dbReference type="PROSITE" id="PS50950">
    <property type="entry name" value="ZF_THAP"/>
    <property type="match status" value="2"/>
</dbReference>
<feature type="compositionally biased region" description="Acidic residues" evidence="7">
    <location>
        <begin position="174"/>
        <end position="185"/>
    </location>
</feature>
<sequence>MPGDRKCIVPKCGHSKYNTPDMKLYGFPKDPKLKLKWMENIKVKRLFNRYSYVCGIHFEEKVRCEARLKKNAVPTLHLGYDGPVPHEFIKHYTPERKCCVESCKRKNLYKNRIIYRFPKNIDEKYAWAQACKLPLPLPSKKIYICGRHFEEEYVTKVRLCAGAFPKFFLTGEDDEDVEQSDESSYDSEAVKTDEGSFDSDLELTPYQKQIRKLNREIEMLRSRILFLESNVIYPQPEASAESLIFARMILGDEEIDYTDKEKDLAKNLRSNISSIAYRFMKQEIGCRLPTFTAAEIFRFKIEKNDRIT</sequence>
<dbReference type="Proteomes" id="UP000606786">
    <property type="component" value="Unassembled WGS sequence"/>
</dbReference>
<organism evidence="10">
    <name type="scientific">Ceratitis capitata</name>
    <name type="common">Mediterranean fruit fly</name>
    <name type="synonym">Tephritis capitata</name>
    <dbReference type="NCBI Taxonomy" id="7213"/>
    <lineage>
        <taxon>Eukaryota</taxon>
        <taxon>Metazoa</taxon>
        <taxon>Ecdysozoa</taxon>
        <taxon>Arthropoda</taxon>
        <taxon>Hexapoda</taxon>
        <taxon>Insecta</taxon>
        <taxon>Pterygota</taxon>
        <taxon>Neoptera</taxon>
        <taxon>Endopterygota</taxon>
        <taxon>Diptera</taxon>
        <taxon>Brachycera</taxon>
        <taxon>Muscomorpha</taxon>
        <taxon>Tephritoidea</taxon>
        <taxon>Tephritidae</taxon>
        <taxon>Ceratitis</taxon>
        <taxon>Ceratitis</taxon>
    </lineage>
</organism>
<keyword evidence="1" id="KW-0479">Metal-binding</keyword>
<dbReference type="InterPro" id="IPR006612">
    <property type="entry name" value="THAP_Znf"/>
</dbReference>
<dbReference type="GO" id="GO:0008270">
    <property type="term" value="F:zinc ion binding"/>
    <property type="evidence" value="ECO:0007669"/>
    <property type="project" value="UniProtKB-KW"/>
</dbReference>
<evidence type="ECO:0000256" key="3">
    <source>
        <dbReference type="ARBA" id="ARBA00022833"/>
    </source>
</evidence>
<dbReference type="SUPFAM" id="SSF57716">
    <property type="entry name" value="Glucocorticoid receptor-like (DNA-binding domain)"/>
    <property type="match status" value="2"/>
</dbReference>
<reference evidence="10" key="2">
    <citation type="journal article" date="2014" name="BMC Genomics">
        <title>A genomic perspective to assessing quality of mass-reared SIT flies used in Mediterranean fruit fly (Ceratitis capitata) eradication in California.</title>
        <authorList>
            <person name="Calla B."/>
            <person name="Hall B."/>
            <person name="Hou S."/>
            <person name="Geib S.M."/>
        </authorList>
    </citation>
    <scope>NUCLEOTIDE SEQUENCE</scope>
</reference>
<reference evidence="10" key="1">
    <citation type="submission" date="2013-07" db="EMBL/GenBank/DDBJ databases">
        <authorList>
            <person name="Geib S."/>
        </authorList>
    </citation>
    <scope>NUCLEOTIDE SEQUENCE</scope>
</reference>
<dbReference type="SMART" id="SM00980">
    <property type="entry name" value="THAP"/>
    <property type="match status" value="2"/>
</dbReference>
<dbReference type="InterPro" id="IPR026516">
    <property type="entry name" value="THAP1/10"/>
</dbReference>
<evidence type="ECO:0000256" key="7">
    <source>
        <dbReference type="SAM" id="MobiDB-lite"/>
    </source>
</evidence>
<dbReference type="OrthoDB" id="5982876at2759"/>
<evidence type="ECO:0000256" key="4">
    <source>
        <dbReference type="ARBA" id="ARBA00023125"/>
    </source>
</evidence>
<feature type="region of interest" description="Disordered" evidence="7">
    <location>
        <begin position="174"/>
        <end position="193"/>
    </location>
</feature>
<feature type="coiled-coil region" evidence="6">
    <location>
        <begin position="203"/>
        <end position="230"/>
    </location>
</feature>
<evidence type="ECO:0000313" key="9">
    <source>
        <dbReference type="EMBL" id="CAD7012544.1"/>
    </source>
</evidence>
<name>W8B8Z3_CERCA</name>
<evidence type="ECO:0000256" key="2">
    <source>
        <dbReference type="ARBA" id="ARBA00022771"/>
    </source>
</evidence>
<dbReference type="SMART" id="SM00692">
    <property type="entry name" value="DM3"/>
    <property type="match status" value="2"/>
</dbReference>